<dbReference type="Proteomes" id="UP000518887">
    <property type="component" value="Unassembled WGS sequence"/>
</dbReference>
<gene>
    <name evidence="3" type="ORF">HNP76_001643</name>
</gene>
<feature type="domain" description="FIST" evidence="1">
    <location>
        <begin position="28"/>
        <end position="233"/>
    </location>
</feature>
<sequence>MKQDIAVTYNPILPNAVDEICSKLPLADSYIAIIFFASVNYDFQDLSSKLKERYPNSEVIGCSTSGEILKGDGFVQHSIVVTALSCSRTWVSGVLINNVEKFNIFGVKTVEDAARKIGINPGSPDCHKDAFALTFVNGLCNAEETLTALFYAIIKNEDFILAGGSAGDDLQFKKTYVSYNGNVATEGAVILFVRTQCKFDIRKENLFTPIGKLMKITEADIHTRKIISIDGEVPLKRYAELLGIGENEVNNAQLVYPFGRRLYGDMYISSIAGFNDDGTMNMYCKVAAGAFVELLKEGEISKIAEETCKSISEVIPKPGAVILVNCILRTIYFNQKSLVKEVLERFDRYFPKYCGFSSYGEQFGRFNCNQTLVSIVIGE</sequence>
<dbReference type="InterPro" id="IPR019494">
    <property type="entry name" value="FIST_C"/>
</dbReference>
<evidence type="ECO:0000259" key="2">
    <source>
        <dbReference type="SMART" id="SM01204"/>
    </source>
</evidence>
<dbReference type="PANTHER" id="PTHR40252">
    <property type="entry name" value="BLR0328 PROTEIN"/>
    <property type="match status" value="1"/>
</dbReference>
<dbReference type="RefSeq" id="WP_184659382.1">
    <property type="nucleotide sequence ID" value="NZ_CP031518.1"/>
</dbReference>
<feature type="domain" description="FIST C-domain" evidence="2">
    <location>
        <begin position="234"/>
        <end position="365"/>
    </location>
</feature>
<keyword evidence="4" id="KW-1185">Reference proteome</keyword>
<protein>
    <recommendedName>
        <fullName evidence="5">FIST N domain protein</fullName>
    </recommendedName>
</protein>
<comment type="caution">
    <text evidence="3">The sequence shown here is derived from an EMBL/GenBank/DDBJ whole genome shotgun (WGS) entry which is preliminary data.</text>
</comment>
<evidence type="ECO:0000313" key="4">
    <source>
        <dbReference type="Proteomes" id="UP000518887"/>
    </source>
</evidence>
<dbReference type="EMBL" id="JACHFQ010000005">
    <property type="protein sequence ID" value="MBB5226270.1"/>
    <property type="molecule type" value="Genomic_DNA"/>
</dbReference>
<proteinExistence type="predicted"/>
<dbReference type="SMART" id="SM00897">
    <property type="entry name" value="FIST"/>
    <property type="match status" value="1"/>
</dbReference>
<accession>A0A7W8G9J6</accession>
<evidence type="ECO:0000313" key="3">
    <source>
        <dbReference type="EMBL" id="MBB5226270.1"/>
    </source>
</evidence>
<evidence type="ECO:0000259" key="1">
    <source>
        <dbReference type="SMART" id="SM00897"/>
    </source>
</evidence>
<dbReference type="AlphaFoldDB" id="A0A7W8G9J6"/>
<dbReference type="InterPro" id="IPR013702">
    <property type="entry name" value="FIST_domain_N"/>
</dbReference>
<dbReference type="PANTHER" id="PTHR40252:SF2">
    <property type="entry name" value="BLR0328 PROTEIN"/>
    <property type="match status" value="1"/>
</dbReference>
<evidence type="ECO:0008006" key="5">
    <source>
        <dbReference type="Google" id="ProtNLM"/>
    </source>
</evidence>
<reference evidence="3 4" key="1">
    <citation type="submission" date="2020-08" db="EMBL/GenBank/DDBJ databases">
        <title>Genomic Encyclopedia of Type Strains, Phase IV (KMG-IV): sequencing the most valuable type-strain genomes for metagenomic binning, comparative biology and taxonomic classification.</title>
        <authorList>
            <person name="Goeker M."/>
        </authorList>
    </citation>
    <scope>NUCLEOTIDE SEQUENCE [LARGE SCALE GENOMIC DNA]</scope>
    <source>
        <strain evidence="3 4">DSM 103462</strain>
    </source>
</reference>
<name>A0A7W8G9J6_9SPIR</name>
<dbReference type="Pfam" id="PF08495">
    <property type="entry name" value="FIST"/>
    <property type="match status" value="1"/>
</dbReference>
<dbReference type="Pfam" id="PF10442">
    <property type="entry name" value="FIST_C"/>
    <property type="match status" value="1"/>
</dbReference>
<organism evidence="3 4">
    <name type="scientific">Treponema ruminis</name>
    <dbReference type="NCBI Taxonomy" id="744515"/>
    <lineage>
        <taxon>Bacteria</taxon>
        <taxon>Pseudomonadati</taxon>
        <taxon>Spirochaetota</taxon>
        <taxon>Spirochaetia</taxon>
        <taxon>Spirochaetales</taxon>
        <taxon>Treponemataceae</taxon>
        <taxon>Treponema</taxon>
    </lineage>
</organism>
<dbReference type="SMART" id="SM01204">
    <property type="entry name" value="FIST_C"/>
    <property type="match status" value="1"/>
</dbReference>